<reference evidence="2 3" key="1">
    <citation type="journal article" date="2016" name="Nat. Commun.">
        <title>Genomes of cryptic chimpanzee Plasmodium species reveal key evolutionary events leading to human malaria.</title>
        <authorList>
            <person name="Sundararaman S.A."/>
            <person name="Plenderleith L.J."/>
            <person name="Liu W."/>
            <person name="Loy D.E."/>
            <person name="Learn G.H."/>
            <person name="Li Y."/>
            <person name="Shaw K.S."/>
            <person name="Ayouba A."/>
            <person name="Peeters M."/>
            <person name="Speede S."/>
            <person name="Shaw G.M."/>
            <person name="Bushman F.D."/>
            <person name="Brisson D."/>
            <person name="Rayner J.C."/>
            <person name="Sharp P.M."/>
            <person name="Hahn B.H."/>
        </authorList>
    </citation>
    <scope>NUCLEOTIDE SEQUENCE [LARGE SCALE GENOMIC DNA]</scope>
    <source>
        <strain evidence="2 3">SY75</strain>
    </source>
</reference>
<dbReference type="VEuPathDB" id="PlasmoDB:PGSY75_0615400"/>
<feature type="transmembrane region" description="Helical" evidence="1">
    <location>
        <begin position="6"/>
        <end position="26"/>
    </location>
</feature>
<sequence length="27" mass="3190">RFDYIPLYFIPLNSMPPSYFLAVALIK</sequence>
<gene>
    <name evidence="2" type="ORF">PGSY75_0615400</name>
</gene>
<comment type="caution">
    <text evidence="2">The sequence shown here is derived from an EMBL/GenBank/DDBJ whole genome shotgun (WGS) entry which is preliminary data.</text>
</comment>
<organism evidence="2 3">
    <name type="scientific">Plasmodium gaboni</name>
    <dbReference type="NCBI Taxonomy" id="647221"/>
    <lineage>
        <taxon>Eukaryota</taxon>
        <taxon>Sar</taxon>
        <taxon>Alveolata</taxon>
        <taxon>Apicomplexa</taxon>
        <taxon>Aconoidasida</taxon>
        <taxon>Haemosporida</taxon>
        <taxon>Plasmodiidae</taxon>
        <taxon>Plasmodium</taxon>
        <taxon>Plasmodium (Laverania)</taxon>
    </lineage>
</organism>
<keyword evidence="1" id="KW-1133">Transmembrane helix</keyword>
<keyword evidence="1" id="KW-0472">Membrane</keyword>
<name>A0A151LRP5_9APIC</name>
<dbReference type="EMBL" id="LVLB01000007">
    <property type="protein sequence ID" value="KYO01851.1"/>
    <property type="molecule type" value="Genomic_DNA"/>
</dbReference>
<accession>A0A151LRP5</accession>
<evidence type="ECO:0000256" key="1">
    <source>
        <dbReference type="SAM" id="Phobius"/>
    </source>
</evidence>
<keyword evidence="1" id="KW-0812">Transmembrane</keyword>
<protein>
    <submittedName>
        <fullName evidence="2">Putative ribonuclease</fullName>
    </submittedName>
</protein>
<evidence type="ECO:0000313" key="3">
    <source>
        <dbReference type="Proteomes" id="UP000076004"/>
    </source>
</evidence>
<proteinExistence type="predicted"/>
<evidence type="ECO:0000313" key="2">
    <source>
        <dbReference type="EMBL" id="KYO01851.1"/>
    </source>
</evidence>
<dbReference type="RefSeq" id="XP_018642790.1">
    <property type="nucleotide sequence ID" value="XM_018784737.1"/>
</dbReference>
<dbReference type="GeneID" id="29775342"/>
<dbReference type="Proteomes" id="UP000076004">
    <property type="component" value="Chromosome 6"/>
</dbReference>
<dbReference type="AlphaFoldDB" id="A0A151LRP5"/>
<feature type="non-terminal residue" evidence="2">
    <location>
        <position position="1"/>
    </location>
</feature>